<feature type="compositionally biased region" description="Basic and acidic residues" evidence="2">
    <location>
        <begin position="872"/>
        <end position="892"/>
    </location>
</feature>
<keyword evidence="1" id="KW-0106">Calcium</keyword>
<feature type="compositionally biased region" description="Low complexity" evidence="2">
    <location>
        <begin position="804"/>
        <end position="815"/>
    </location>
</feature>
<evidence type="ECO:0000259" key="3">
    <source>
        <dbReference type="PROSITE" id="PS50031"/>
    </source>
</evidence>
<feature type="compositionally biased region" description="Basic and acidic residues" evidence="2">
    <location>
        <begin position="1141"/>
        <end position="1157"/>
    </location>
</feature>
<dbReference type="Gene3D" id="1.10.238.10">
    <property type="entry name" value="EF-hand"/>
    <property type="match status" value="2"/>
</dbReference>
<feature type="compositionally biased region" description="Polar residues" evidence="2">
    <location>
        <begin position="578"/>
        <end position="588"/>
    </location>
</feature>
<name>A0ABN8PXH7_9CNID</name>
<feature type="compositionally biased region" description="Basic and acidic residues" evidence="2">
    <location>
        <begin position="1290"/>
        <end position="1317"/>
    </location>
</feature>
<dbReference type="SMART" id="SM00027">
    <property type="entry name" value="EH"/>
    <property type="match status" value="2"/>
</dbReference>
<feature type="compositionally biased region" description="Basic and acidic residues" evidence="2">
    <location>
        <begin position="1411"/>
        <end position="1429"/>
    </location>
</feature>
<feature type="compositionally biased region" description="Basic and acidic residues" evidence="2">
    <location>
        <begin position="439"/>
        <end position="456"/>
    </location>
</feature>
<feature type="compositionally biased region" description="Low complexity" evidence="2">
    <location>
        <begin position="377"/>
        <end position="392"/>
    </location>
</feature>
<dbReference type="InterPro" id="IPR002048">
    <property type="entry name" value="EF_hand_dom"/>
</dbReference>
<proteinExistence type="predicted"/>
<feature type="region of interest" description="Disordered" evidence="2">
    <location>
        <begin position="1242"/>
        <end position="1265"/>
    </location>
</feature>
<dbReference type="PROSITE" id="PS50222">
    <property type="entry name" value="EF_HAND_2"/>
    <property type="match status" value="2"/>
</dbReference>
<dbReference type="PROSITE" id="PS50031">
    <property type="entry name" value="EH"/>
    <property type="match status" value="2"/>
</dbReference>
<dbReference type="PANTHER" id="PTHR11216:SF170">
    <property type="entry name" value="DYNAMIN ASSOCIATED PROTEIN 160, ISOFORM D"/>
    <property type="match status" value="1"/>
</dbReference>
<sequence>MILRKHWSLFQPEMDLKWVISEEERTRHDALFYSQKPKDQYLSGEQARSLFIRSKLPLPELSKIWKLADVTRNNTLDTAEFAIAMHLIQSRLKGTDIPEKLPESLNPVYLRTVDIPAMSPEEKEVYEKAFVWNVNSKTGFIDAEAACAILTGSGLPDHVLAQIWNLSDIDRDGKLSLEEFFVALHLTRYCKQGNSIEGLSINVRSILPPQLTDECYQSKRLRLAEVQMEKRKLLSLKEKLCLEIAGGFEESMAQKVQEELEQVERQVFVFEKEETELRLTLQQLKDKTKRESFKPFDRSFLLKRQPTGEDIFLGANKKYWSPLSDRKDVEILKLWREDGDLSDFGASICEEPSSAPVIYQNITQDQFGRTVIELTQSQESSSAVPPSSLSHPANDGNNNSVEAYKSQFVYSKIDNDEKFYKKQTEDTALTKQELEVEESGDKELNKKHLKHADKDINSSVIGSSPSQPATNGTFHPETENHIKPPPKRSFGDKKTMYENRTDDEKSGSLQLEPKVDPYSEPPATTEKDKLLLSSMNGSCGAVDEAVQVSTAPTVQSSAASNKMDGLLLNLEEDGASFGNHTRSTSDAQSPRLPSGLTQEALIPVLMEEKKRKEEERAKQREIDEEMLKKARQEVYKQEEESRKAAEQRKNTFQEERKRLEQQMSLAQEGEGQKKAPLSRSEAGRIIEEELEQQRMREELTRIEIEKIKEKERLEIEKQKLINAKKEEHPSAFQTKGQIQTAIFDEKLDAPDGGNFQGVRFSSKRGSVIDLSGEEGVSGPIKGAIENRPLQEPVFVPRPAPPQSQPQVQSQPQHQPVIRRPKDGAKPATGRNSEYRKSIVELEIERQREREEEARREAEIARRVQSANQRSVKGPESKSEEIKSKDQHSRELAESNAVAAKVPSVKKQTKKFEKKSEAFKATGQGPKNPVSGGLTGKTSGFQTRNGEETVVQQAKSTVVESSPVDEIDAFRQPVANGSGPEVNGLETEEERKRREEKELFRLEQEEEKRRREAQRQDLERIRKEVDLKEAEEMLRVKLAKEEEKKKQRETERKLAEERQKDHTETLKRYENDATSRKTAFAAHKLILEQRVLKALEESKQESTVPKRRASSFDRPSEAFEQGGSLGSERDEFSSGGVTLRKANFEKNGVRKDSKEELRKKRYSLNLHHTRRGINSLEDTSLGKDRVTMEAVDDVFVGRLKSQADVNTGGEQASEGKLSKAKSVGDLSFKKGAKNDEARSYPVLRRVSFTPDQTDSVDGVPSFSDSRIQKELEEQRLREEIVKQEVLEREKRHRLEEEKKKTVEVSAGKKEMSLKDIKRNPLPNKIQVKKPQSSSSNRDSLTHSMAAHWETVLQSVPDGKEAKSQVNKRKSVIELEKEEERRREEELQKERERVLLERRQKEEENQFIKQKKKEQEMERKRKEKEEKEKRQQRTTAMKSLFESKGTKN</sequence>
<dbReference type="SMART" id="SM00054">
    <property type="entry name" value="EFh"/>
    <property type="match status" value="2"/>
</dbReference>
<evidence type="ECO:0000259" key="4">
    <source>
        <dbReference type="PROSITE" id="PS50222"/>
    </source>
</evidence>
<accession>A0ABN8PXH7</accession>
<feature type="region of interest" description="Disordered" evidence="2">
    <location>
        <begin position="1094"/>
        <end position="1162"/>
    </location>
</feature>
<protein>
    <submittedName>
        <fullName evidence="5">Uncharacterized protein</fullName>
    </submittedName>
</protein>
<comment type="caution">
    <text evidence="5">The sequence shown here is derived from an EMBL/GenBank/DDBJ whole genome shotgun (WGS) entry which is preliminary data.</text>
</comment>
<feature type="domain" description="EH" evidence="3">
    <location>
        <begin position="24"/>
        <end position="107"/>
    </location>
</feature>
<feature type="compositionally biased region" description="Basic and acidic residues" evidence="2">
    <location>
        <begin position="832"/>
        <end position="861"/>
    </location>
</feature>
<feature type="region of interest" description="Disordered" evidence="2">
    <location>
        <begin position="1290"/>
        <end position="1446"/>
    </location>
</feature>
<dbReference type="PROSITE" id="PS00018">
    <property type="entry name" value="EF_HAND_1"/>
    <property type="match status" value="1"/>
</dbReference>
<feature type="compositionally biased region" description="Polar residues" evidence="2">
    <location>
        <begin position="457"/>
        <end position="473"/>
    </location>
</feature>
<dbReference type="InterPro" id="IPR018247">
    <property type="entry name" value="EF_Hand_1_Ca_BS"/>
</dbReference>
<dbReference type="EMBL" id="CALNXK010000095">
    <property type="protein sequence ID" value="CAH3152918.1"/>
    <property type="molecule type" value="Genomic_DNA"/>
</dbReference>
<reference evidence="5 6" key="1">
    <citation type="submission" date="2022-05" db="EMBL/GenBank/DDBJ databases">
        <authorList>
            <consortium name="Genoscope - CEA"/>
            <person name="William W."/>
        </authorList>
    </citation>
    <scope>NUCLEOTIDE SEQUENCE [LARGE SCALE GENOMIC DNA]</scope>
</reference>
<feature type="compositionally biased region" description="Polar residues" evidence="2">
    <location>
        <begin position="935"/>
        <end position="959"/>
    </location>
</feature>
<organism evidence="5 6">
    <name type="scientific">Porites lobata</name>
    <dbReference type="NCBI Taxonomy" id="104759"/>
    <lineage>
        <taxon>Eukaryota</taxon>
        <taxon>Metazoa</taxon>
        <taxon>Cnidaria</taxon>
        <taxon>Anthozoa</taxon>
        <taxon>Hexacorallia</taxon>
        <taxon>Scleractinia</taxon>
        <taxon>Fungiina</taxon>
        <taxon>Poritidae</taxon>
        <taxon>Porites</taxon>
    </lineage>
</organism>
<dbReference type="InterPro" id="IPR000261">
    <property type="entry name" value="EH_dom"/>
</dbReference>
<feature type="compositionally biased region" description="Basic and acidic residues" evidence="2">
    <location>
        <begin position="489"/>
        <end position="506"/>
    </location>
</feature>
<evidence type="ECO:0000313" key="6">
    <source>
        <dbReference type="Proteomes" id="UP001159405"/>
    </source>
</evidence>
<dbReference type="SUPFAM" id="SSF47473">
    <property type="entry name" value="EF-hand"/>
    <property type="match status" value="2"/>
</dbReference>
<gene>
    <name evidence="5" type="ORF">PLOB_00049304</name>
</gene>
<feature type="region of interest" description="Disordered" evidence="2">
    <location>
        <begin position="431"/>
        <end position="527"/>
    </location>
</feature>
<dbReference type="CDD" id="cd00052">
    <property type="entry name" value="EH"/>
    <property type="match status" value="2"/>
</dbReference>
<feature type="compositionally biased region" description="Polar residues" evidence="2">
    <location>
        <begin position="1328"/>
        <end position="1341"/>
    </location>
</feature>
<evidence type="ECO:0000313" key="5">
    <source>
        <dbReference type="EMBL" id="CAH3152918.1"/>
    </source>
</evidence>
<dbReference type="Proteomes" id="UP001159405">
    <property type="component" value="Unassembled WGS sequence"/>
</dbReference>
<feature type="compositionally biased region" description="Basic and acidic residues" evidence="2">
    <location>
        <begin position="1369"/>
        <end position="1404"/>
    </location>
</feature>
<dbReference type="PANTHER" id="PTHR11216">
    <property type="entry name" value="EH DOMAIN"/>
    <property type="match status" value="1"/>
</dbReference>
<feature type="domain" description="EF-hand" evidence="4">
    <location>
        <begin position="155"/>
        <end position="190"/>
    </location>
</feature>
<feature type="compositionally biased region" description="Basic and acidic residues" evidence="2">
    <location>
        <begin position="988"/>
        <end position="1018"/>
    </location>
</feature>
<dbReference type="Pfam" id="PF12763">
    <property type="entry name" value="EH"/>
    <property type="match status" value="2"/>
</dbReference>
<evidence type="ECO:0000256" key="1">
    <source>
        <dbReference type="ARBA" id="ARBA00022837"/>
    </source>
</evidence>
<evidence type="ECO:0000256" key="2">
    <source>
        <dbReference type="SAM" id="MobiDB-lite"/>
    </source>
</evidence>
<feature type="region of interest" description="Disordered" evidence="2">
    <location>
        <begin position="376"/>
        <end position="400"/>
    </location>
</feature>
<feature type="compositionally biased region" description="Basic and acidic residues" evidence="2">
    <location>
        <begin position="606"/>
        <end position="660"/>
    </location>
</feature>
<feature type="region of interest" description="Disordered" evidence="2">
    <location>
        <begin position="769"/>
        <end position="1018"/>
    </location>
</feature>
<feature type="domain" description="EF-hand" evidence="4">
    <location>
        <begin position="56"/>
        <end position="91"/>
    </location>
</feature>
<feature type="region of interest" description="Disordered" evidence="2">
    <location>
        <begin position="1036"/>
        <end position="1071"/>
    </location>
</feature>
<dbReference type="InterPro" id="IPR011992">
    <property type="entry name" value="EF-hand-dom_pair"/>
</dbReference>
<feature type="region of interest" description="Disordered" evidence="2">
    <location>
        <begin position="573"/>
        <end position="684"/>
    </location>
</feature>
<feature type="domain" description="EH" evidence="3">
    <location>
        <begin position="122"/>
        <end position="218"/>
    </location>
</feature>
<keyword evidence="6" id="KW-1185">Reference proteome</keyword>